<evidence type="ECO:0000313" key="1">
    <source>
        <dbReference type="EMBL" id="VDZ99278.1"/>
    </source>
</evidence>
<sequence length="80" mass="8981">MPPGLALFLSWYLPVNHGFWFTIDSGIFHFFNQKLVESHAFLWWVAITNNRAFDGCSLLAMGGLMLSFWLKEDASAGGAL</sequence>
<evidence type="ECO:0000313" key="2">
    <source>
        <dbReference type="Proteomes" id="UP000282086"/>
    </source>
</evidence>
<dbReference type="SUPFAM" id="SSF48317">
    <property type="entry name" value="Acid phosphatase/Vanadium-dependent haloperoxidase"/>
    <property type="match status" value="1"/>
</dbReference>
<name>A0A447N7K1_SALET</name>
<organism evidence="1 2">
    <name type="scientific">Salmonella enterica I</name>
    <dbReference type="NCBI Taxonomy" id="59201"/>
    <lineage>
        <taxon>Bacteria</taxon>
        <taxon>Pseudomonadati</taxon>
        <taxon>Pseudomonadota</taxon>
        <taxon>Gammaproteobacteria</taxon>
        <taxon>Enterobacterales</taxon>
        <taxon>Enterobacteriaceae</taxon>
        <taxon>Salmonella</taxon>
    </lineage>
</organism>
<accession>A0A447N7K1</accession>
<protein>
    <submittedName>
        <fullName evidence="1">Inner membrane protein yeiU</fullName>
    </submittedName>
</protein>
<dbReference type="InterPro" id="IPR036938">
    <property type="entry name" value="PAP2/HPO_sf"/>
</dbReference>
<dbReference type="AlphaFoldDB" id="A0A447N7K1"/>
<proteinExistence type="predicted"/>
<dbReference type="Proteomes" id="UP000282086">
    <property type="component" value="Chromosome"/>
</dbReference>
<reference evidence="1 2" key="1">
    <citation type="submission" date="2018-12" db="EMBL/GenBank/DDBJ databases">
        <authorList>
            <consortium name="Pathogen Informatics"/>
        </authorList>
    </citation>
    <scope>NUCLEOTIDE SEQUENCE [LARGE SCALE GENOMIC DNA]</scope>
    <source>
        <strain evidence="1 2">NCTC129</strain>
    </source>
</reference>
<gene>
    <name evidence="1" type="primary">yeiU_2</name>
    <name evidence="1" type="ORF">NCTC129_05585</name>
</gene>
<dbReference type="EMBL" id="LR134140">
    <property type="protein sequence ID" value="VDZ99278.1"/>
    <property type="molecule type" value="Genomic_DNA"/>
</dbReference>